<dbReference type="PROSITE" id="PS51186">
    <property type="entry name" value="GNAT"/>
    <property type="match status" value="1"/>
</dbReference>
<accession>A0ABY6I445</accession>
<protein>
    <submittedName>
        <fullName evidence="2">GNAT family N-acetyltransferase</fullName>
        <ecNumber evidence="2">2.3.1.-</ecNumber>
    </submittedName>
</protein>
<feature type="domain" description="N-acetyltransferase" evidence="1">
    <location>
        <begin position="5"/>
        <end position="173"/>
    </location>
</feature>
<dbReference type="Gene3D" id="3.40.630.30">
    <property type="match status" value="1"/>
</dbReference>
<proteinExistence type="predicted"/>
<keyword evidence="3" id="KW-1185">Reference proteome</keyword>
<evidence type="ECO:0000259" key="1">
    <source>
        <dbReference type="PROSITE" id="PS51186"/>
    </source>
</evidence>
<keyword evidence="2" id="KW-0808">Transferase</keyword>
<reference evidence="2" key="1">
    <citation type="submission" date="2022-10" db="EMBL/GenBank/DDBJ databases">
        <title>Cytochrome P450 Catalyzes Benzene Ring Formation in the Biosynthesis of Trialkyl-Substituted Aromatic Polyketides.</title>
        <authorList>
            <person name="Zhao E."/>
            <person name="Ge H."/>
        </authorList>
    </citation>
    <scope>NUCLEOTIDE SEQUENCE</scope>
    <source>
        <strain evidence="2">NA0869</strain>
    </source>
</reference>
<dbReference type="InterPro" id="IPR016181">
    <property type="entry name" value="Acyl_CoA_acyltransferase"/>
</dbReference>
<dbReference type="SUPFAM" id="SSF55729">
    <property type="entry name" value="Acyl-CoA N-acyltransferases (Nat)"/>
    <property type="match status" value="1"/>
</dbReference>
<sequence length="192" mass="20909">MIADSAIRPATASDSDVETLVSLYDGAARWMLRHRIDQWKPGDKDAAHFRHRMTEGEVWLLQLGGRTAGAYEMWWDDVPAWGVQPPVAGYVHRLMTARGADAPPGAGRVLLAHAERRIAAAGRELARLDCLSRNPRLRAYYEAAGYRVVGEEPAKVAADGSSYGVLLLEKRLARSASTPTPPPMTPGGQPPT</sequence>
<dbReference type="RefSeq" id="WP_264242970.1">
    <property type="nucleotide sequence ID" value="NZ_CP107567.1"/>
</dbReference>
<dbReference type="EC" id="2.3.1.-" evidence="2"/>
<name>A0ABY6I445_STRPE</name>
<evidence type="ECO:0000313" key="2">
    <source>
        <dbReference type="EMBL" id="UYQ61754.1"/>
    </source>
</evidence>
<dbReference type="Proteomes" id="UP001163878">
    <property type="component" value="Chromosome"/>
</dbReference>
<gene>
    <name evidence="2" type="ORF">OGH68_09805</name>
</gene>
<keyword evidence="2" id="KW-0012">Acyltransferase</keyword>
<organism evidence="2 3">
    <name type="scientific">Streptomyces peucetius</name>
    <dbReference type="NCBI Taxonomy" id="1950"/>
    <lineage>
        <taxon>Bacteria</taxon>
        <taxon>Bacillati</taxon>
        <taxon>Actinomycetota</taxon>
        <taxon>Actinomycetes</taxon>
        <taxon>Kitasatosporales</taxon>
        <taxon>Streptomycetaceae</taxon>
        <taxon>Streptomyces</taxon>
    </lineage>
</organism>
<dbReference type="EMBL" id="CP107567">
    <property type="protein sequence ID" value="UYQ61754.1"/>
    <property type="molecule type" value="Genomic_DNA"/>
</dbReference>
<dbReference type="GO" id="GO:0016746">
    <property type="term" value="F:acyltransferase activity"/>
    <property type="evidence" value="ECO:0007669"/>
    <property type="project" value="UniProtKB-KW"/>
</dbReference>
<evidence type="ECO:0000313" key="3">
    <source>
        <dbReference type="Proteomes" id="UP001163878"/>
    </source>
</evidence>
<dbReference type="InterPro" id="IPR000182">
    <property type="entry name" value="GNAT_dom"/>
</dbReference>